<proteinExistence type="predicted"/>
<sequence length="160" mass="18163">MIEKYAALMKNLEDTRRDLREVRSSMDVLKGQYEQDGARSREREAKLRNELEVLRNQFVDKDGQIALLSMENEVVKTSTMQAYTRGREEGAVSPVALFKDSREYATEVCLQGSSFYIDGFATCLKQFKNLRNLSPDFDLIFLNVRADGFGRVMGDGPSTG</sequence>
<keyword evidence="1" id="KW-0175">Coiled coil</keyword>
<organism evidence="2 3">
    <name type="scientific">Sesamum alatum</name>
    <dbReference type="NCBI Taxonomy" id="300844"/>
    <lineage>
        <taxon>Eukaryota</taxon>
        <taxon>Viridiplantae</taxon>
        <taxon>Streptophyta</taxon>
        <taxon>Embryophyta</taxon>
        <taxon>Tracheophyta</taxon>
        <taxon>Spermatophyta</taxon>
        <taxon>Magnoliopsida</taxon>
        <taxon>eudicotyledons</taxon>
        <taxon>Gunneridae</taxon>
        <taxon>Pentapetalae</taxon>
        <taxon>asterids</taxon>
        <taxon>lamiids</taxon>
        <taxon>Lamiales</taxon>
        <taxon>Pedaliaceae</taxon>
        <taxon>Sesamum</taxon>
    </lineage>
</organism>
<feature type="coiled-coil region" evidence="1">
    <location>
        <begin position="2"/>
        <end position="57"/>
    </location>
</feature>
<reference evidence="2" key="1">
    <citation type="submission" date="2020-06" db="EMBL/GenBank/DDBJ databases">
        <authorList>
            <person name="Li T."/>
            <person name="Hu X."/>
            <person name="Zhang T."/>
            <person name="Song X."/>
            <person name="Zhang H."/>
            <person name="Dai N."/>
            <person name="Sheng W."/>
            <person name="Hou X."/>
            <person name="Wei L."/>
        </authorList>
    </citation>
    <scope>NUCLEOTIDE SEQUENCE</scope>
    <source>
        <strain evidence="2">3651</strain>
        <tissue evidence="2">Leaf</tissue>
    </source>
</reference>
<reference evidence="2" key="2">
    <citation type="journal article" date="2024" name="Plant">
        <title>Genomic evolution and insights into agronomic trait innovations of Sesamum species.</title>
        <authorList>
            <person name="Miao H."/>
            <person name="Wang L."/>
            <person name="Qu L."/>
            <person name="Liu H."/>
            <person name="Sun Y."/>
            <person name="Le M."/>
            <person name="Wang Q."/>
            <person name="Wei S."/>
            <person name="Zheng Y."/>
            <person name="Lin W."/>
            <person name="Duan Y."/>
            <person name="Cao H."/>
            <person name="Xiong S."/>
            <person name="Wang X."/>
            <person name="Wei L."/>
            <person name="Li C."/>
            <person name="Ma Q."/>
            <person name="Ju M."/>
            <person name="Zhao R."/>
            <person name="Li G."/>
            <person name="Mu C."/>
            <person name="Tian Q."/>
            <person name="Mei H."/>
            <person name="Zhang T."/>
            <person name="Gao T."/>
            <person name="Zhang H."/>
        </authorList>
    </citation>
    <scope>NUCLEOTIDE SEQUENCE</scope>
    <source>
        <strain evidence="2">3651</strain>
    </source>
</reference>
<name>A0AAE1YZM5_9LAMI</name>
<comment type="caution">
    <text evidence="2">The sequence shown here is derived from an EMBL/GenBank/DDBJ whole genome shotgun (WGS) entry which is preliminary data.</text>
</comment>
<evidence type="ECO:0000256" key="1">
    <source>
        <dbReference type="SAM" id="Coils"/>
    </source>
</evidence>
<protein>
    <submittedName>
        <fullName evidence="2">Uncharacterized protein</fullName>
    </submittedName>
</protein>
<accession>A0AAE1YZM5</accession>
<gene>
    <name evidence="2" type="ORF">Salat_0262000</name>
</gene>
<dbReference type="AlphaFoldDB" id="A0AAE1YZM5"/>
<evidence type="ECO:0000313" key="2">
    <source>
        <dbReference type="EMBL" id="KAK4439271.1"/>
    </source>
</evidence>
<dbReference type="EMBL" id="JACGWO010000001">
    <property type="protein sequence ID" value="KAK4439271.1"/>
    <property type="molecule type" value="Genomic_DNA"/>
</dbReference>
<evidence type="ECO:0000313" key="3">
    <source>
        <dbReference type="Proteomes" id="UP001293254"/>
    </source>
</evidence>
<dbReference type="Proteomes" id="UP001293254">
    <property type="component" value="Unassembled WGS sequence"/>
</dbReference>
<keyword evidence="3" id="KW-1185">Reference proteome</keyword>